<feature type="signal peptide" evidence="1">
    <location>
        <begin position="1"/>
        <end position="27"/>
    </location>
</feature>
<evidence type="ECO:0000313" key="2">
    <source>
        <dbReference type="EMBL" id="MFG3014208.1"/>
    </source>
</evidence>
<accession>A0ABW7BAH7</accession>
<gene>
    <name evidence="2" type="ORF">ACGFZB_28040</name>
</gene>
<reference evidence="2 3" key="1">
    <citation type="submission" date="2024-10" db="EMBL/GenBank/DDBJ databases">
        <title>The Natural Products Discovery Center: Release of the First 8490 Sequenced Strains for Exploring Actinobacteria Biosynthetic Diversity.</title>
        <authorList>
            <person name="Kalkreuter E."/>
            <person name="Kautsar S.A."/>
            <person name="Yang D."/>
            <person name="Bader C.D."/>
            <person name="Teijaro C.N."/>
            <person name="Fluegel L."/>
            <person name="Davis C.M."/>
            <person name="Simpson J.R."/>
            <person name="Lauterbach L."/>
            <person name="Steele A.D."/>
            <person name="Gui C."/>
            <person name="Meng S."/>
            <person name="Li G."/>
            <person name="Viehrig K."/>
            <person name="Ye F."/>
            <person name="Su P."/>
            <person name="Kiefer A.F."/>
            <person name="Nichols A."/>
            <person name="Cepeda A.J."/>
            <person name="Yan W."/>
            <person name="Fan B."/>
            <person name="Jiang Y."/>
            <person name="Adhikari A."/>
            <person name="Zheng C.-J."/>
            <person name="Schuster L."/>
            <person name="Cowan T.M."/>
            <person name="Smanski M.J."/>
            <person name="Chevrette M.G."/>
            <person name="De Carvalho L.P.S."/>
            <person name="Shen B."/>
        </authorList>
    </citation>
    <scope>NUCLEOTIDE SEQUENCE [LARGE SCALE GENOMIC DNA]</scope>
    <source>
        <strain evidence="2 3">NPDC048320</strain>
    </source>
</reference>
<dbReference type="RefSeq" id="WP_392820628.1">
    <property type="nucleotide sequence ID" value="NZ_JBICYV010000014.1"/>
</dbReference>
<evidence type="ECO:0000256" key="1">
    <source>
        <dbReference type="SAM" id="SignalP"/>
    </source>
</evidence>
<organism evidence="2 3">
    <name type="scientific">Streptomyces cinerochromogenes</name>
    <dbReference type="NCBI Taxonomy" id="66422"/>
    <lineage>
        <taxon>Bacteria</taxon>
        <taxon>Bacillati</taxon>
        <taxon>Actinomycetota</taxon>
        <taxon>Actinomycetes</taxon>
        <taxon>Kitasatosporales</taxon>
        <taxon>Streptomycetaceae</taxon>
        <taxon>Streptomyces</taxon>
    </lineage>
</organism>
<dbReference type="EMBL" id="JBICYV010000014">
    <property type="protein sequence ID" value="MFG3014208.1"/>
    <property type="molecule type" value="Genomic_DNA"/>
</dbReference>
<proteinExistence type="predicted"/>
<protein>
    <recommendedName>
        <fullName evidence="4">Peptidase inhibitor family I36</fullName>
    </recommendedName>
</protein>
<feature type="chain" id="PRO_5045223179" description="Peptidase inhibitor family I36" evidence="1">
    <location>
        <begin position="28"/>
        <end position="122"/>
    </location>
</feature>
<keyword evidence="1" id="KW-0732">Signal</keyword>
<evidence type="ECO:0008006" key="4">
    <source>
        <dbReference type="Google" id="ProtNLM"/>
    </source>
</evidence>
<evidence type="ECO:0000313" key="3">
    <source>
        <dbReference type="Proteomes" id="UP001604267"/>
    </source>
</evidence>
<comment type="caution">
    <text evidence="2">The sequence shown here is derived from an EMBL/GenBank/DDBJ whole genome shotgun (WGS) entry which is preliminary data.</text>
</comment>
<sequence>MRKVRNAVSVLALSTAVLTGTATGAVATDRPGTSPAVTGPCTVSGAFCATSDSGGDPIVLYCGMSAGVPTSWTGGGYWNNRLSGSGRVKMFGSRGTVIYTTPANYGPVRGDWGPVYSLRADC</sequence>
<dbReference type="Proteomes" id="UP001604267">
    <property type="component" value="Unassembled WGS sequence"/>
</dbReference>
<name>A0ABW7BAH7_9ACTN</name>
<keyword evidence="3" id="KW-1185">Reference proteome</keyword>